<accession>W0F813</accession>
<keyword evidence="3" id="KW-1185">Reference proteome</keyword>
<organism evidence="2 3">
    <name type="scientific">Niabella soli DSM 19437</name>
    <dbReference type="NCBI Taxonomy" id="929713"/>
    <lineage>
        <taxon>Bacteria</taxon>
        <taxon>Pseudomonadati</taxon>
        <taxon>Bacteroidota</taxon>
        <taxon>Chitinophagia</taxon>
        <taxon>Chitinophagales</taxon>
        <taxon>Chitinophagaceae</taxon>
        <taxon>Niabella</taxon>
    </lineage>
</organism>
<reference evidence="2 3" key="1">
    <citation type="submission" date="2013-12" db="EMBL/GenBank/DDBJ databases">
        <authorList>
            <consortium name="DOE Joint Genome Institute"/>
            <person name="Eisen J."/>
            <person name="Huntemann M."/>
            <person name="Han J."/>
            <person name="Chen A."/>
            <person name="Kyrpides N."/>
            <person name="Mavromatis K."/>
            <person name="Markowitz V."/>
            <person name="Palaniappan K."/>
            <person name="Ivanova N."/>
            <person name="Schaumberg A."/>
            <person name="Pati A."/>
            <person name="Liolios K."/>
            <person name="Nordberg H.P."/>
            <person name="Cantor M.N."/>
            <person name="Hua S.X."/>
            <person name="Woyke T."/>
        </authorList>
    </citation>
    <scope>NUCLEOTIDE SEQUENCE [LARGE SCALE GENOMIC DNA]</scope>
    <source>
        <strain evidence="3">DSM 19437</strain>
    </source>
</reference>
<evidence type="ECO:0000256" key="1">
    <source>
        <dbReference type="SAM" id="MobiDB-lite"/>
    </source>
</evidence>
<sequence>MEALVGHGDLRDRCFWERVAQASLPPEAAKRLIAFAGYYTTAQERDPPQRTGASPPIAMLPPGL</sequence>
<dbReference type="KEGG" id="nso:NIASO_08950"/>
<name>W0F813_9BACT</name>
<dbReference type="EMBL" id="CP007035">
    <property type="protein sequence ID" value="AHF17506.1"/>
    <property type="molecule type" value="Genomic_DNA"/>
</dbReference>
<evidence type="ECO:0000313" key="2">
    <source>
        <dbReference type="EMBL" id="AHF17506.1"/>
    </source>
</evidence>
<evidence type="ECO:0000313" key="3">
    <source>
        <dbReference type="Proteomes" id="UP000003586"/>
    </source>
</evidence>
<gene>
    <name evidence="2" type="ORF">NIASO_08950</name>
</gene>
<proteinExistence type="predicted"/>
<dbReference type="AlphaFoldDB" id="W0F813"/>
<feature type="region of interest" description="Disordered" evidence="1">
    <location>
        <begin position="43"/>
        <end position="64"/>
    </location>
</feature>
<dbReference type="Proteomes" id="UP000003586">
    <property type="component" value="Chromosome"/>
</dbReference>
<protein>
    <submittedName>
        <fullName evidence="2">Uncharacterized protein</fullName>
    </submittedName>
</protein>
<dbReference type="HOGENOM" id="CLU_2863212_0_0_10"/>